<proteinExistence type="inferred from homology"/>
<feature type="domain" description="AB hydrolase-1" evidence="4">
    <location>
        <begin position="88"/>
        <end position="340"/>
    </location>
</feature>
<dbReference type="GO" id="GO:0008233">
    <property type="term" value="F:peptidase activity"/>
    <property type="evidence" value="ECO:0007669"/>
    <property type="project" value="InterPro"/>
</dbReference>
<dbReference type="PRINTS" id="PR00793">
    <property type="entry name" value="PROAMNOPTASE"/>
</dbReference>
<name>A0A1H4CVM7_9SPHI</name>
<reference evidence="5 6" key="1">
    <citation type="submission" date="2016-10" db="EMBL/GenBank/DDBJ databases">
        <authorList>
            <person name="de Groot N.N."/>
        </authorList>
    </citation>
    <scope>NUCLEOTIDE SEQUENCE [LARGE SCALE GENOMIC DNA]</scope>
    <source>
        <strain evidence="5 6">DSM 19033</strain>
    </source>
</reference>
<dbReference type="InterPro" id="IPR002410">
    <property type="entry name" value="Peptidase_S33"/>
</dbReference>
<dbReference type="PANTHER" id="PTHR43798:SF33">
    <property type="entry name" value="HYDROLASE, PUTATIVE (AFU_ORTHOLOGUE AFUA_2G14860)-RELATED"/>
    <property type="match status" value="1"/>
</dbReference>
<dbReference type="InterPro" id="IPR029058">
    <property type="entry name" value="AB_hydrolase_fold"/>
</dbReference>
<evidence type="ECO:0000259" key="4">
    <source>
        <dbReference type="Pfam" id="PF00561"/>
    </source>
</evidence>
<dbReference type="Pfam" id="PF00561">
    <property type="entry name" value="Abhydrolase_1"/>
    <property type="match status" value="1"/>
</dbReference>
<gene>
    <name evidence="5" type="ORF">SAMN05443550_104210</name>
</gene>
<evidence type="ECO:0000313" key="5">
    <source>
        <dbReference type="EMBL" id="SEA64369.1"/>
    </source>
</evidence>
<dbReference type="InterPro" id="IPR000073">
    <property type="entry name" value="AB_hydrolase_1"/>
</dbReference>
<evidence type="ECO:0000256" key="3">
    <source>
        <dbReference type="SAM" id="SignalP"/>
    </source>
</evidence>
<sequence length="360" mass="41324">MSSIFILNKVMKKSILPKCMPAMAMLCAIFLFSCFLSSCNPESHNDAYYSNDTTEMQVGGVKIIPIETPKGKFNVWTKRTGNNPKIKVLLLSGGPGLSHEYLEAFESFFPKEGIEFFYYDQLGTGNSDQPKDAALFDIPRSVEEVEQVRKALNLNKDNFYLYGHSWGGILAMEYAVKYQEHLKALIVSNMDASGKDYNDYVENVLFKQLPPGVQDTLKQFEDKKDYKNPKYSTLLQDHFYAKYICNMPMDIWPEPLLRAFSKINEPYYNAMQGPSELHLFGKIRDWDIKSRLPQITVPTLTIGAKLDEMNPAHMKWISEQVKNGQYLYCANGSHLSMYDDQQFYMRGVIKFIKDIDRGKG</sequence>
<dbReference type="InterPro" id="IPR050266">
    <property type="entry name" value="AB_hydrolase_sf"/>
</dbReference>
<dbReference type="GO" id="GO:0016020">
    <property type="term" value="C:membrane"/>
    <property type="evidence" value="ECO:0007669"/>
    <property type="project" value="TreeGrafter"/>
</dbReference>
<dbReference type="Proteomes" id="UP000198850">
    <property type="component" value="Unassembled WGS sequence"/>
</dbReference>
<dbReference type="SUPFAM" id="SSF53474">
    <property type="entry name" value="alpha/beta-Hydrolases"/>
    <property type="match status" value="1"/>
</dbReference>
<dbReference type="STRING" id="425514.SAMN05443550_104210"/>
<comment type="similarity">
    <text evidence="1">Belongs to the peptidase S33 family.</text>
</comment>
<dbReference type="Gene3D" id="3.40.50.1820">
    <property type="entry name" value="alpha/beta hydrolase"/>
    <property type="match status" value="1"/>
</dbReference>
<dbReference type="InterPro" id="IPR005945">
    <property type="entry name" value="Pro_imino_pep"/>
</dbReference>
<feature type="signal peptide" evidence="3">
    <location>
        <begin position="1"/>
        <end position="24"/>
    </location>
</feature>
<dbReference type="EMBL" id="FNRA01000004">
    <property type="protein sequence ID" value="SEA64369.1"/>
    <property type="molecule type" value="Genomic_DNA"/>
</dbReference>
<dbReference type="GO" id="GO:0006508">
    <property type="term" value="P:proteolysis"/>
    <property type="evidence" value="ECO:0007669"/>
    <property type="project" value="InterPro"/>
</dbReference>
<accession>A0A1H4CVM7</accession>
<feature type="chain" id="PRO_5011759703" evidence="3">
    <location>
        <begin position="25"/>
        <end position="360"/>
    </location>
</feature>
<keyword evidence="6" id="KW-1185">Reference proteome</keyword>
<dbReference type="AlphaFoldDB" id="A0A1H4CVM7"/>
<evidence type="ECO:0000313" key="6">
    <source>
        <dbReference type="Proteomes" id="UP000198850"/>
    </source>
</evidence>
<dbReference type="NCBIfam" id="TIGR01250">
    <property type="entry name" value="pro_imino_pep_2"/>
    <property type="match status" value="1"/>
</dbReference>
<protein>
    <submittedName>
        <fullName evidence="5">Proline iminopeptidase</fullName>
    </submittedName>
</protein>
<evidence type="ECO:0000256" key="2">
    <source>
        <dbReference type="ARBA" id="ARBA00022801"/>
    </source>
</evidence>
<dbReference type="PANTHER" id="PTHR43798">
    <property type="entry name" value="MONOACYLGLYCEROL LIPASE"/>
    <property type="match status" value="1"/>
</dbReference>
<keyword evidence="3" id="KW-0732">Signal</keyword>
<organism evidence="5 6">
    <name type="scientific">Pedobacter hartonius</name>
    <dbReference type="NCBI Taxonomy" id="425514"/>
    <lineage>
        <taxon>Bacteria</taxon>
        <taxon>Pseudomonadati</taxon>
        <taxon>Bacteroidota</taxon>
        <taxon>Sphingobacteriia</taxon>
        <taxon>Sphingobacteriales</taxon>
        <taxon>Sphingobacteriaceae</taxon>
        <taxon>Pedobacter</taxon>
    </lineage>
</organism>
<keyword evidence="2" id="KW-0378">Hydrolase</keyword>
<evidence type="ECO:0000256" key="1">
    <source>
        <dbReference type="ARBA" id="ARBA00010088"/>
    </source>
</evidence>